<name>A0ABQ8K7H1_9APHY</name>
<evidence type="ECO:0000256" key="1">
    <source>
        <dbReference type="SAM" id="MobiDB-lite"/>
    </source>
</evidence>
<feature type="domain" description="DUF7729" evidence="3">
    <location>
        <begin position="232"/>
        <end position="436"/>
    </location>
</feature>
<sequence length="473" mass="50669">MFTPPPSPDPPRTHRGRNEHRPSCSFDAPGEPFLTVTRSSSPATSSSRSSSPSPTPVSSCTTTPDAHLATFEKSHASVDQAHLRMLMKKRRNARRLKFSVLVVPAALIIITLSTRYMSHPAVLDVFSGDSAAPGWRALAASVLDWEGNIHERHDKRELEYQLDLEGRSPQTASGISFPSETATSASTASATATATSIMTASETDTSTAPTATVTDNSAAPTIPAEAPVLPTPFPQPFDSTGITTNFSTDGCREFFVNMTQTAPFRECRPFSLLVQHSSAFIEAQFNLTELNSIIWGTCNTDLSADQCEENMAYFADALQDACSTDLKANNQVAVSSLLGLQTYSFMRETACLSSSTNTYCYVSAFSSTAHPADAYYYTLPLGTALPNASDPSCSSCTQHIMEGYVDQGLNTSGLQQTYAAAAVLTNKVCGTGFVQEMETKSSAAERAWGVDVGWWVATSVCVVSTLIAMAGAW</sequence>
<proteinExistence type="predicted"/>
<dbReference type="Proteomes" id="UP000814176">
    <property type="component" value="Unassembled WGS sequence"/>
</dbReference>
<dbReference type="PANTHER" id="PTHR39460">
    <property type="entry name" value="EXPRESSED PROTEIN"/>
    <property type="match status" value="1"/>
</dbReference>
<comment type="caution">
    <text evidence="4">The sequence shown here is derived from an EMBL/GenBank/DDBJ whole genome shotgun (WGS) entry which is preliminary data.</text>
</comment>
<feature type="compositionally biased region" description="Polar residues" evidence="1">
    <location>
        <begin position="169"/>
        <end position="178"/>
    </location>
</feature>
<keyword evidence="5" id="KW-1185">Reference proteome</keyword>
<dbReference type="EMBL" id="JADCUA010000019">
    <property type="protein sequence ID" value="KAH9833210.1"/>
    <property type="molecule type" value="Genomic_DNA"/>
</dbReference>
<gene>
    <name evidence="4" type="ORF">C8Q71DRAFT_774639</name>
</gene>
<evidence type="ECO:0000256" key="2">
    <source>
        <dbReference type="SAM" id="Phobius"/>
    </source>
</evidence>
<feature type="transmembrane region" description="Helical" evidence="2">
    <location>
        <begin position="96"/>
        <end position="117"/>
    </location>
</feature>
<dbReference type="InterPro" id="IPR056146">
    <property type="entry name" value="DUF7729"/>
</dbReference>
<feature type="compositionally biased region" description="Low complexity" evidence="1">
    <location>
        <begin position="179"/>
        <end position="188"/>
    </location>
</feature>
<dbReference type="PANTHER" id="PTHR39460:SF1">
    <property type="entry name" value="C6 TRANSCRIPTION FACTOR"/>
    <property type="match status" value="1"/>
</dbReference>
<dbReference type="Pfam" id="PF24855">
    <property type="entry name" value="DUF7729"/>
    <property type="match status" value="1"/>
</dbReference>
<dbReference type="GeneID" id="72005275"/>
<reference evidence="4 5" key="1">
    <citation type="journal article" date="2021" name="Environ. Microbiol.">
        <title>Gene family expansions and transcriptome signatures uncover fungal adaptations to wood decay.</title>
        <authorList>
            <person name="Hage H."/>
            <person name="Miyauchi S."/>
            <person name="Viragh M."/>
            <person name="Drula E."/>
            <person name="Min B."/>
            <person name="Chaduli D."/>
            <person name="Navarro D."/>
            <person name="Favel A."/>
            <person name="Norest M."/>
            <person name="Lesage-Meessen L."/>
            <person name="Balint B."/>
            <person name="Merenyi Z."/>
            <person name="de Eugenio L."/>
            <person name="Morin E."/>
            <person name="Martinez A.T."/>
            <person name="Baldrian P."/>
            <person name="Stursova M."/>
            <person name="Martinez M.J."/>
            <person name="Novotny C."/>
            <person name="Magnuson J.K."/>
            <person name="Spatafora J.W."/>
            <person name="Maurice S."/>
            <person name="Pangilinan J."/>
            <person name="Andreopoulos W."/>
            <person name="LaButti K."/>
            <person name="Hundley H."/>
            <person name="Na H."/>
            <person name="Kuo A."/>
            <person name="Barry K."/>
            <person name="Lipzen A."/>
            <person name="Henrissat B."/>
            <person name="Riley R."/>
            <person name="Ahrendt S."/>
            <person name="Nagy L.G."/>
            <person name="Grigoriev I.V."/>
            <person name="Martin F."/>
            <person name="Rosso M.N."/>
        </authorList>
    </citation>
    <scope>NUCLEOTIDE SEQUENCE [LARGE SCALE GENOMIC DNA]</scope>
    <source>
        <strain evidence="4 5">CIRM-BRFM 1785</strain>
    </source>
</reference>
<feature type="compositionally biased region" description="Pro residues" evidence="1">
    <location>
        <begin position="1"/>
        <end position="10"/>
    </location>
</feature>
<feature type="compositionally biased region" description="Low complexity" evidence="1">
    <location>
        <begin position="35"/>
        <end position="63"/>
    </location>
</feature>
<accession>A0ABQ8K7H1</accession>
<keyword evidence="2" id="KW-0812">Transmembrane</keyword>
<protein>
    <recommendedName>
        <fullName evidence="3">DUF7729 domain-containing protein</fullName>
    </recommendedName>
</protein>
<evidence type="ECO:0000313" key="4">
    <source>
        <dbReference type="EMBL" id="KAH9833210.1"/>
    </source>
</evidence>
<keyword evidence="2" id="KW-1133">Transmembrane helix</keyword>
<dbReference type="RefSeq" id="XP_047775976.1">
    <property type="nucleotide sequence ID" value="XM_047924543.1"/>
</dbReference>
<organism evidence="4 5">
    <name type="scientific">Rhodofomes roseus</name>
    <dbReference type="NCBI Taxonomy" id="34475"/>
    <lineage>
        <taxon>Eukaryota</taxon>
        <taxon>Fungi</taxon>
        <taxon>Dikarya</taxon>
        <taxon>Basidiomycota</taxon>
        <taxon>Agaricomycotina</taxon>
        <taxon>Agaricomycetes</taxon>
        <taxon>Polyporales</taxon>
        <taxon>Rhodofomes</taxon>
    </lineage>
</organism>
<feature type="region of interest" description="Disordered" evidence="1">
    <location>
        <begin position="1"/>
        <end position="63"/>
    </location>
</feature>
<evidence type="ECO:0000313" key="5">
    <source>
        <dbReference type="Proteomes" id="UP000814176"/>
    </source>
</evidence>
<evidence type="ECO:0000259" key="3">
    <source>
        <dbReference type="Pfam" id="PF24855"/>
    </source>
</evidence>
<keyword evidence="2" id="KW-0472">Membrane</keyword>
<feature type="region of interest" description="Disordered" evidence="1">
    <location>
        <begin position="169"/>
        <end position="188"/>
    </location>
</feature>